<feature type="transmembrane region" description="Helical" evidence="10">
    <location>
        <begin position="349"/>
        <end position="371"/>
    </location>
</feature>
<keyword evidence="8 10" id="KW-0472">Membrane</keyword>
<dbReference type="EMBL" id="CP128355">
    <property type="protein sequence ID" value="XAF71561.1"/>
    <property type="molecule type" value="Genomic_DNA"/>
</dbReference>
<feature type="transmembrane region" description="Helical" evidence="10">
    <location>
        <begin position="259"/>
        <end position="283"/>
    </location>
</feature>
<keyword evidence="6 10" id="KW-0812">Transmembrane</keyword>
<keyword evidence="4" id="KW-0813">Transport</keyword>
<evidence type="ECO:0000256" key="1">
    <source>
        <dbReference type="ARBA" id="ARBA00004651"/>
    </source>
</evidence>
<evidence type="ECO:0000256" key="5">
    <source>
        <dbReference type="ARBA" id="ARBA00022475"/>
    </source>
</evidence>
<dbReference type="PRINTS" id="PR01036">
    <property type="entry name" value="TCRTETB"/>
</dbReference>
<dbReference type="Gene3D" id="1.20.1250.20">
    <property type="entry name" value="MFS general substrate transporter like domains"/>
    <property type="match status" value="1"/>
</dbReference>
<evidence type="ECO:0000313" key="13">
    <source>
        <dbReference type="Proteomes" id="UP001436297"/>
    </source>
</evidence>
<dbReference type="NCBIfam" id="TIGR00711">
    <property type="entry name" value="efflux_EmrB"/>
    <property type="match status" value="1"/>
</dbReference>
<feature type="transmembrane region" description="Helical" evidence="10">
    <location>
        <begin position="427"/>
        <end position="448"/>
    </location>
</feature>
<sequence>MKPAWALALGAIAPMLDSTMVNIAVNQLTQEFKVPLDIVQWSITGYVLALAIAVPISGWFMDQFNSKKVFIFAATLFGLVSIGLGLSWTIQMFIILRLIQGFSAGIITTLMSTMLVKIAGEQYLGRVMAIVSTPMILGPIFGPVLGGFIVHMASWHWIFFINVIITLVLVPIMVKELPSFSPINRSKRLDILGVILLSLISVLFIESVTEASKKASFTNFETIVTFLSAIVLAVIYLIYNRKKNYATVLPTTLFKQRNYGLSSLGLFLANIAILGPMILFPIFFQQINGFNETEAAMLLMPQGIGMLIARPYIGRLTDQYGAKIVIIICVSCSVIGTLPFIFISQSTPIIFDVIALFIRGLFVGGIMLPLTNSAYIGLNSKAISEAGVGINMIENIGSSFGSALMASITSAALTYVHVSNLNIATAYHLGFGISIIILMIIIVPALFLKSMDDGENNAV</sequence>
<name>A0ABZ3EGR2_9STAP</name>
<gene>
    <name evidence="12" type="ORF">QQM35_04655</name>
</gene>
<feature type="transmembrane region" description="Helical" evidence="10">
    <location>
        <begin position="127"/>
        <end position="149"/>
    </location>
</feature>
<keyword evidence="5" id="KW-1003">Cell membrane</keyword>
<dbReference type="PROSITE" id="PS50850">
    <property type="entry name" value="MFS"/>
    <property type="match status" value="1"/>
</dbReference>
<comment type="similarity">
    <text evidence="3">Belongs to the major facilitator superfamily. EmrB family.</text>
</comment>
<protein>
    <recommendedName>
        <fullName evidence="9">Quinolone resistance protein NorB</fullName>
    </recommendedName>
</protein>
<dbReference type="Gene3D" id="1.20.1720.10">
    <property type="entry name" value="Multidrug resistance protein D"/>
    <property type="match status" value="1"/>
</dbReference>
<keyword evidence="13" id="KW-1185">Reference proteome</keyword>
<feature type="transmembrane region" description="Helical" evidence="10">
    <location>
        <begin position="69"/>
        <end position="88"/>
    </location>
</feature>
<dbReference type="SUPFAM" id="SSF103473">
    <property type="entry name" value="MFS general substrate transporter"/>
    <property type="match status" value="1"/>
</dbReference>
<evidence type="ECO:0000256" key="10">
    <source>
        <dbReference type="SAM" id="Phobius"/>
    </source>
</evidence>
<feature type="transmembrane region" description="Helical" evidence="10">
    <location>
        <begin position="320"/>
        <end position="343"/>
    </location>
</feature>
<dbReference type="RefSeq" id="WP_251519075.1">
    <property type="nucleotide sequence ID" value="NZ_CP128355.1"/>
</dbReference>
<dbReference type="InterPro" id="IPR004638">
    <property type="entry name" value="EmrB-like"/>
</dbReference>
<evidence type="ECO:0000256" key="6">
    <source>
        <dbReference type="ARBA" id="ARBA00022692"/>
    </source>
</evidence>
<evidence type="ECO:0000313" key="12">
    <source>
        <dbReference type="EMBL" id="XAF71561.1"/>
    </source>
</evidence>
<feature type="transmembrane region" description="Helical" evidence="10">
    <location>
        <begin position="155"/>
        <end position="177"/>
    </location>
</feature>
<dbReference type="Pfam" id="PF07690">
    <property type="entry name" value="MFS_1"/>
    <property type="match status" value="1"/>
</dbReference>
<proteinExistence type="inferred from homology"/>
<feature type="domain" description="Major facilitator superfamily (MFS) profile" evidence="11">
    <location>
        <begin position="3"/>
        <end position="453"/>
    </location>
</feature>
<dbReference type="Proteomes" id="UP001436297">
    <property type="component" value="Chromosome"/>
</dbReference>
<reference evidence="12 13" key="1">
    <citation type="journal article" date="2024" name="Pathogens">
        <title>Staphylococcus hsinchuensis sp. nov., Isolated from Soymilk.</title>
        <authorList>
            <person name="Wang Y.T."/>
            <person name="Lin Y.C."/>
            <person name="Hsieh Y.H."/>
            <person name="Lin Y.T."/>
            <person name="Hamada M."/>
            <person name="Chen C.C."/>
            <person name="Liou J.S."/>
            <person name="Lee A.Y."/>
            <person name="Zhang W.L."/>
            <person name="Chen Y.T."/>
            <person name="Huang C.H."/>
        </authorList>
    </citation>
    <scope>NUCLEOTIDE SEQUENCE [LARGE SCALE GENOMIC DNA]</scope>
    <source>
        <strain evidence="12 13">H164</strain>
    </source>
</reference>
<evidence type="ECO:0000256" key="8">
    <source>
        <dbReference type="ARBA" id="ARBA00023136"/>
    </source>
</evidence>
<evidence type="ECO:0000256" key="9">
    <source>
        <dbReference type="ARBA" id="ARBA00040594"/>
    </source>
</evidence>
<evidence type="ECO:0000256" key="2">
    <source>
        <dbReference type="ARBA" id="ARBA00007520"/>
    </source>
</evidence>
<feature type="transmembrane region" description="Helical" evidence="10">
    <location>
        <begin position="189"/>
        <end position="208"/>
    </location>
</feature>
<feature type="transmembrane region" description="Helical" evidence="10">
    <location>
        <begin position="39"/>
        <end position="60"/>
    </location>
</feature>
<dbReference type="InterPro" id="IPR020846">
    <property type="entry name" value="MFS_dom"/>
</dbReference>
<evidence type="ECO:0000256" key="4">
    <source>
        <dbReference type="ARBA" id="ARBA00022448"/>
    </source>
</evidence>
<evidence type="ECO:0000256" key="3">
    <source>
        <dbReference type="ARBA" id="ARBA00008537"/>
    </source>
</evidence>
<dbReference type="InterPro" id="IPR036259">
    <property type="entry name" value="MFS_trans_sf"/>
</dbReference>
<evidence type="ECO:0000256" key="7">
    <source>
        <dbReference type="ARBA" id="ARBA00022989"/>
    </source>
</evidence>
<keyword evidence="7 10" id="KW-1133">Transmembrane helix</keyword>
<accession>A0ABZ3EGR2</accession>
<evidence type="ECO:0000259" key="11">
    <source>
        <dbReference type="PROSITE" id="PS50850"/>
    </source>
</evidence>
<comment type="similarity">
    <text evidence="2">Belongs to the major facilitator superfamily. TCR/Tet family.</text>
</comment>
<organism evidence="12 13">
    <name type="scientific">Staphylococcus hsinchuensis</name>
    <dbReference type="NCBI Taxonomy" id="3051183"/>
    <lineage>
        <taxon>Bacteria</taxon>
        <taxon>Bacillati</taxon>
        <taxon>Bacillota</taxon>
        <taxon>Bacilli</taxon>
        <taxon>Bacillales</taxon>
        <taxon>Staphylococcaceae</taxon>
        <taxon>Staphylococcus</taxon>
    </lineage>
</organism>
<dbReference type="InterPro" id="IPR011701">
    <property type="entry name" value="MFS"/>
</dbReference>
<dbReference type="PANTHER" id="PTHR42718">
    <property type="entry name" value="MAJOR FACILITATOR SUPERFAMILY MULTIDRUG TRANSPORTER MFSC"/>
    <property type="match status" value="1"/>
</dbReference>
<feature type="transmembrane region" description="Helical" evidence="10">
    <location>
        <begin position="392"/>
        <end position="415"/>
    </location>
</feature>
<feature type="transmembrane region" description="Helical" evidence="10">
    <location>
        <begin position="220"/>
        <end position="239"/>
    </location>
</feature>
<feature type="transmembrane region" description="Helical" evidence="10">
    <location>
        <begin position="94"/>
        <end position="115"/>
    </location>
</feature>
<comment type="subcellular location">
    <subcellularLocation>
        <location evidence="1">Cell membrane</location>
        <topology evidence="1">Multi-pass membrane protein</topology>
    </subcellularLocation>
</comment>
<dbReference type="PANTHER" id="PTHR42718:SF9">
    <property type="entry name" value="MAJOR FACILITATOR SUPERFAMILY MULTIDRUG TRANSPORTER MFSC"/>
    <property type="match status" value="1"/>
</dbReference>